<organism evidence="1 2">
    <name type="scientific">Moheibacter sediminis</name>
    <dbReference type="NCBI Taxonomy" id="1434700"/>
    <lineage>
        <taxon>Bacteria</taxon>
        <taxon>Pseudomonadati</taxon>
        <taxon>Bacteroidota</taxon>
        <taxon>Flavobacteriia</taxon>
        <taxon>Flavobacteriales</taxon>
        <taxon>Weeksellaceae</taxon>
        <taxon>Moheibacter</taxon>
    </lineage>
</organism>
<reference evidence="1 2" key="1">
    <citation type="submission" date="2017-04" db="EMBL/GenBank/DDBJ databases">
        <authorList>
            <person name="Afonso C.L."/>
            <person name="Miller P.J."/>
            <person name="Scott M.A."/>
            <person name="Spackman E."/>
            <person name="Goraichik I."/>
            <person name="Dimitrov K.M."/>
            <person name="Suarez D.L."/>
            <person name="Swayne D.E."/>
        </authorList>
    </citation>
    <scope>NUCLEOTIDE SEQUENCE [LARGE SCALE GENOMIC DNA]</scope>
    <source>
        <strain evidence="1 2">CGMCC 1.12708</strain>
    </source>
</reference>
<proteinExistence type="predicted"/>
<dbReference type="EMBL" id="FWXS01000001">
    <property type="protein sequence ID" value="SMC36251.1"/>
    <property type="molecule type" value="Genomic_DNA"/>
</dbReference>
<keyword evidence="2" id="KW-1185">Reference proteome</keyword>
<evidence type="ECO:0000313" key="2">
    <source>
        <dbReference type="Proteomes" id="UP000192393"/>
    </source>
</evidence>
<dbReference type="AlphaFoldDB" id="A0A1W1YKD1"/>
<gene>
    <name evidence="1" type="ORF">SAMN06296427_101446</name>
</gene>
<dbReference type="Proteomes" id="UP000192393">
    <property type="component" value="Unassembled WGS sequence"/>
</dbReference>
<dbReference type="OrthoDB" id="917674at2"/>
<name>A0A1W1YKD1_9FLAO</name>
<protein>
    <submittedName>
        <fullName evidence="1">Uncharacterized protein</fullName>
    </submittedName>
</protein>
<accession>A0A1W1YKD1</accession>
<sequence length="388" mass="45935">MNYATQYHIGNNQHTRTETTTAVTPTVGRVRQLDAKTKGRQPSAERQTEIRTDSNVANAILKCTFLPKLKTAQSVQACQKTERDFYKSLSRLAEHYSIEPMQTQDFEFPYNITLSMWDMETKLKRTNINWDGFKLIQNSGKTYFVSEERYNTGTTLYYIPIKPLFKMLKDPKRKKTAQLLLSVCSYLYHIVLIPYYRQEESYLYWLYETMNDWVEQDEETEETETNKRELRKAEYIGDKIEQKLFNRINLKIFEQRLNRFKSVDTFDKECWQVACNAFALCTEYPNATIFRNATLPEKDLYNDDYENEIIGMEKYISFIADTKGWLYENLSDTINNEFNEYGAMEEPTISKRFDGSEIPTTDLDFENRLFDLLNDLSGLLYEYKTIEK</sequence>
<evidence type="ECO:0000313" key="1">
    <source>
        <dbReference type="EMBL" id="SMC36251.1"/>
    </source>
</evidence>
<dbReference type="STRING" id="1434700.SAMN06296427_101446"/>
<dbReference type="RefSeq" id="WP_034727270.1">
    <property type="nucleotide sequence ID" value="NZ_FWXS01000001.1"/>
</dbReference>